<dbReference type="GO" id="GO:0016020">
    <property type="term" value="C:membrane"/>
    <property type="evidence" value="ECO:0007669"/>
    <property type="project" value="TreeGrafter"/>
</dbReference>
<reference evidence="4 5" key="1">
    <citation type="submission" date="2018-10" db="EMBL/GenBank/DDBJ databases">
        <title>Xanthobacter tagetidis genome sequencing and assembly.</title>
        <authorList>
            <person name="Maclea K.S."/>
            <person name="Goen A.E."/>
            <person name="Fatima S.A."/>
        </authorList>
    </citation>
    <scope>NUCLEOTIDE SEQUENCE [LARGE SCALE GENOMIC DNA]</scope>
    <source>
        <strain evidence="4 5">ATCC 700314</strain>
    </source>
</reference>
<organism evidence="4 5">
    <name type="scientific">Xanthobacter tagetidis</name>
    <dbReference type="NCBI Taxonomy" id="60216"/>
    <lineage>
        <taxon>Bacteria</taxon>
        <taxon>Pseudomonadati</taxon>
        <taxon>Pseudomonadota</taxon>
        <taxon>Alphaproteobacteria</taxon>
        <taxon>Hyphomicrobiales</taxon>
        <taxon>Xanthobacteraceae</taxon>
        <taxon>Xanthobacter</taxon>
    </lineage>
</organism>
<feature type="transmembrane region" description="Helical" evidence="1">
    <location>
        <begin position="247"/>
        <end position="265"/>
    </location>
</feature>
<dbReference type="GO" id="GO:0016747">
    <property type="term" value="F:acyltransferase activity, transferring groups other than amino-acyl groups"/>
    <property type="evidence" value="ECO:0007669"/>
    <property type="project" value="InterPro"/>
</dbReference>
<dbReference type="AlphaFoldDB" id="A0A3L7AHW8"/>
<evidence type="ECO:0000313" key="5">
    <source>
        <dbReference type="Proteomes" id="UP000269692"/>
    </source>
</evidence>
<feature type="transmembrane region" description="Helical" evidence="1">
    <location>
        <begin position="12"/>
        <end position="30"/>
    </location>
</feature>
<name>A0A3L7AHW8_9HYPH</name>
<dbReference type="GO" id="GO:0009103">
    <property type="term" value="P:lipopolysaccharide biosynthetic process"/>
    <property type="evidence" value="ECO:0007669"/>
    <property type="project" value="TreeGrafter"/>
</dbReference>
<dbReference type="Pfam" id="PF19040">
    <property type="entry name" value="SGNH"/>
    <property type="match status" value="1"/>
</dbReference>
<feature type="transmembrane region" description="Helical" evidence="1">
    <location>
        <begin position="36"/>
        <end position="53"/>
    </location>
</feature>
<dbReference type="Proteomes" id="UP000269692">
    <property type="component" value="Unassembled WGS sequence"/>
</dbReference>
<dbReference type="OrthoDB" id="9796461at2"/>
<feature type="domain" description="Acyltransferase 3" evidence="2">
    <location>
        <begin position="7"/>
        <end position="330"/>
    </location>
</feature>
<keyword evidence="1" id="KW-0812">Transmembrane</keyword>
<proteinExistence type="predicted"/>
<comment type="caution">
    <text evidence="4">The sequence shown here is derived from an EMBL/GenBank/DDBJ whole genome shotgun (WGS) entry which is preliminary data.</text>
</comment>
<dbReference type="PANTHER" id="PTHR23028">
    <property type="entry name" value="ACETYLTRANSFERASE"/>
    <property type="match status" value="1"/>
</dbReference>
<dbReference type="InterPro" id="IPR050879">
    <property type="entry name" value="Acyltransferase_3"/>
</dbReference>
<dbReference type="PANTHER" id="PTHR23028:SF53">
    <property type="entry name" value="ACYL_TRANSF_3 DOMAIN-CONTAINING PROTEIN"/>
    <property type="match status" value="1"/>
</dbReference>
<protein>
    <submittedName>
        <fullName evidence="4">Acyltransferase</fullName>
    </submittedName>
</protein>
<dbReference type="InterPro" id="IPR002656">
    <property type="entry name" value="Acyl_transf_3_dom"/>
</dbReference>
<feature type="domain" description="SGNH" evidence="3">
    <location>
        <begin position="418"/>
        <end position="618"/>
    </location>
</feature>
<evidence type="ECO:0000259" key="2">
    <source>
        <dbReference type="Pfam" id="PF01757"/>
    </source>
</evidence>
<feature type="transmembrane region" description="Helical" evidence="1">
    <location>
        <begin position="314"/>
        <end position="333"/>
    </location>
</feature>
<accession>A0A3L7AHW8</accession>
<evidence type="ECO:0000256" key="1">
    <source>
        <dbReference type="SAM" id="Phobius"/>
    </source>
</evidence>
<feature type="transmembrane region" description="Helical" evidence="1">
    <location>
        <begin position="74"/>
        <end position="94"/>
    </location>
</feature>
<feature type="transmembrane region" description="Helical" evidence="1">
    <location>
        <begin position="106"/>
        <end position="125"/>
    </location>
</feature>
<feature type="transmembrane region" description="Helical" evidence="1">
    <location>
        <begin position="145"/>
        <end position="178"/>
    </location>
</feature>
<keyword evidence="1" id="KW-0472">Membrane</keyword>
<sequence length="641" mass="67934">MSARYRPEIDGLRAIAVLPVVFFHAGVPAFSGGFVGVDVFFVISGYLISGIIIEQRAQGEFSLARFYERRARRLLPSLLTVIIATCVAAAFIVAPFRLAEIAKSSIAALTFTANIYFWAATDYFATAAKLQPLIHTWTLGIEEQFYILFPLLVIALAGGSRLKLPLVVAVLAVLSLLYSQALTRWDKASAYYLLQSRGWELLAGVLVTLARSRLPPVPGSWTPTAMRVVGLLLIALAVTTYHEAMRLPGLAMLVPVVGAALVLYAPDRGEPVASAMAWRPLVAVGLISYALYLWHQPVLALARLATTDDLSPTLAGALVAACFPLAWATWRFIEQPARDRRRMPLRPFLAAIGSASAATLAFAVLVAGTNGLSFLVRPAYVAVTAQFEREASSRADGIRTDACHLRANRGAPEPFLAQWNCLGEGPGATVLVAGDSHAADKAFALRAAGIEPAQATGAGCSVVPRLMRPECRAFFVMALEKLKGRPGLRVLLAQSVSAGALSPDDIAAAGAFFAAAGHSVLWASPMPAFPRIRDEMAARAQSGDNPLSGAYPFANAAAEASRLAMVDGAGAARVFDTQQAFCAIGQAPCSPYAREDLLLIDPDHLSGAAARAMGPKLAAFLFPPGWQGAGQDGGDGRANGR</sequence>
<feature type="transmembrane region" description="Helical" evidence="1">
    <location>
        <begin position="221"/>
        <end position="241"/>
    </location>
</feature>
<feature type="transmembrane region" description="Helical" evidence="1">
    <location>
        <begin position="277"/>
        <end position="294"/>
    </location>
</feature>
<dbReference type="InterPro" id="IPR043968">
    <property type="entry name" value="SGNH"/>
</dbReference>
<keyword evidence="4" id="KW-0808">Transferase</keyword>
<feature type="transmembrane region" description="Helical" evidence="1">
    <location>
        <begin position="345"/>
        <end position="368"/>
    </location>
</feature>
<dbReference type="Pfam" id="PF01757">
    <property type="entry name" value="Acyl_transf_3"/>
    <property type="match status" value="1"/>
</dbReference>
<keyword evidence="1" id="KW-1133">Transmembrane helix</keyword>
<evidence type="ECO:0000259" key="3">
    <source>
        <dbReference type="Pfam" id="PF19040"/>
    </source>
</evidence>
<dbReference type="EMBL" id="RCTF01000006">
    <property type="protein sequence ID" value="RLP79012.1"/>
    <property type="molecule type" value="Genomic_DNA"/>
</dbReference>
<keyword evidence="4" id="KW-0012">Acyltransferase</keyword>
<evidence type="ECO:0000313" key="4">
    <source>
        <dbReference type="EMBL" id="RLP79012.1"/>
    </source>
</evidence>
<keyword evidence="5" id="KW-1185">Reference proteome</keyword>
<dbReference type="RefSeq" id="WP_121623026.1">
    <property type="nucleotide sequence ID" value="NZ_JACIIW010000002.1"/>
</dbReference>
<gene>
    <name evidence="4" type="ORF">D9R14_09170</name>
</gene>